<dbReference type="Pfam" id="PF18962">
    <property type="entry name" value="Por_Secre_tail"/>
    <property type="match status" value="1"/>
</dbReference>
<keyword evidence="4" id="KW-1185">Reference proteome</keyword>
<dbReference type="InterPro" id="IPR008979">
    <property type="entry name" value="Galactose-bd-like_sf"/>
</dbReference>
<organism evidence="3 4">
    <name type="scientific">Gaetbulibacter aquiaggeris</name>
    <dbReference type="NCBI Taxonomy" id="1735373"/>
    <lineage>
        <taxon>Bacteria</taxon>
        <taxon>Pseudomonadati</taxon>
        <taxon>Bacteroidota</taxon>
        <taxon>Flavobacteriia</taxon>
        <taxon>Flavobacteriales</taxon>
        <taxon>Flavobacteriaceae</taxon>
        <taxon>Gaetbulibacter</taxon>
    </lineage>
</organism>
<dbReference type="InterPro" id="IPR026444">
    <property type="entry name" value="Secre_tail"/>
</dbReference>
<name>A0ABW7MSE6_9FLAO</name>
<evidence type="ECO:0000313" key="3">
    <source>
        <dbReference type="EMBL" id="MFH6769744.1"/>
    </source>
</evidence>
<dbReference type="NCBIfam" id="TIGR04183">
    <property type="entry name" value="Por_Secre_tail"/>
    <property type="match status" value="1"/>
</dbReference>
<dbReference type="Gene3D" id="2.60.120.260">
    <property type="entry name" value="Galactose-binding domain-like"/>
    <property type="match status" value="3"/>
</dbReference>
<dbReference type="EMBL" id="JBAWKC010000004">
    <property type="protein sequence ID" value="MFH6769744.1"/>
    <property type="molecule type" value="Genomic_DNA"/>
</dbReference>
<feature type="domain" description="Secretion system C-terminal sorting" evidence="2">
    <location>
        <begin position="514"/>
        <end position="574"/>
    </location>
</feature>
<gene>
    <name evidence="3" type="ORF">V8G56_13405</name>
</gene>
<protein>
    <submittedName>
        <fullName evidence="3">T9SS type A sorting domain-containing protein</fullName>
    </submittedName>
</protein>
<keyword evidence="1" id="KW-0732">Signal</keyword>
<accession>A0ABW7MSE6</accession>
<dbReference type="SUPFAM" id="SSF49785">
    <property type="entry name" value="Galactose-binding domain-like"/>
    <property type="match status" value="1"/>
</dbReference>
<dbReference type="RefSeq" id="WP_395438965.1">
    <property type="nucleotide sequence ID" value="NZ_JBAWKC010000004.1"/>
</dbReference>
<evidence type="ECO:0000259" key="2">
    <source>
        <dbReference type="Pfam" id="PF18962"/>
    </source>
</evidence>
<dbReference type="Proteomes" id="UP001610104">
    <property type="component" value="Unassembled WGS sequence"/>
</dbReference>
<proteinExistence type="predicted"/>
<evidence type="ECO:0000313" key="4">
    <source>
        <dbReference type="Proteomes" id="UP001610104"/>
    </source>
</evidence>
<sequence length="584" mass="63271">MKHIYSLIILISFYSGFSQSLPINFEGDISTSDFFDFNGGTAIVTTNPDPSGINMSTSVGRIIRDGGAIWAGSKILLTDNLDFSVLTKITMKVYTNAPIGTIVKFKLEGSGPAVDVDAVTTVSGAWETLEWVFVGTENNLNEVIFMFDYGNVGDGSVNSTFYFDDVEQVSGPTAPVPTSLPIDFESGVISTDFLNYSGATASIISNPHIDVDNPSATVCQIVRDGGNYWAGSKIFLNNSIDLSTMWHISMKVYTTAPIGTRIKLELENSGGRTNLDKLTTVSGAWETISWNFDGQANDYDRIQMMFDFGNIGDGTSTSTFLFDDVQQISGPAIPDPLPTTLPIDFENSVVTTDFINFFGAVTTVIPNPQIDTNNPSATVGQFLRSGGAGYMRSKLALTDYIENMSTIGTISMKVYTDAPIGTILKFKLESSPPNQFGKEQDALTTVSGEWATYTWDLSNADSPIYDVLTLMLGYNGSNDASANATFLFDDIEIKSNVLSNGIDQSLNIVHVNAFPNPTKDVVTISSKNKIIKNITLYNLLGKEIIKLQPNSLSTIIDISHFAKGIYIAKISTSSGIGSLKLLKE</sequence>
<reference evidence="3 4" key="1">
    <citation type="submission" date="2024-02" db="EMBL/GenBank/DDBJ databases">
        <title>A Gaetbulibacter species isolated from tidal flats and genomic insights of their niches.</title>
        <authorList>
            <person name="Ye Y."/>
        </authorList>
    </citation>
    <scope>NUCLEOTIDE SEQUENCE [LARGE SCALE GENOMIC DNA]</scope>
    <source>
        <strain evidence="3 4">KEM-8</strain>
    </source>
</reference>
<comment type="caution">
    <text evidence="3">The sequence shown here is derived from an EMBL/GenBank/DDBJ whole genome shotgun (WGS) entry which is preliminary data.</text>
</comment>
<evidence type="ECO:0000256" key="1">
    <source>
        <dbReference type="ARBA" id="ARBA00022729"/>
    </source>
</evidence>